<feature type="transmembrane region" description="Helical" evidence="1">
    <location>
        <begin position="536"/>
        <end position="565"/>
    </location>
</feature>
<feature type="transmembrane region" description="Helical" evidence="1">
    <location>
        <begin position="36"/>
        <end position="60"/>
    </location>
</feature>
<gene>
    <name evidence="2" type="ORF">CC78DRAFT_477176</name>
</gene>
<accession>A0A9P4K2B6</accession>
<dbReference type="EMBL" id="ML986734">
    <property type="protein sequence ID" value="KAF2258850.1"/>
    <property type="molecule type" value="Genomic_DNA"/>
</dbReference>
<keyword evidence="1" id="KW-0472">Membrane</keyword>
<evidence type="ECO:0000313" key="3">
    <source>
        <dbReference type="Proteomes" id="UP000800093"/>
    </source>
</evidence>
<reference evidence="3" key="1">
    <citation type="journal article" date="2020" name="Stud. Mycol.">
        <title>101 Dothideomycetes genomes: A test case for predicting lifestyles and emergence of pathogens.</title>
        <authorList>
            <person name="Haridas S."/>
            <person name="Albert R."/>
            <person name="Binder M."/>
            <person name="Bloem J."/>
            <person name="LaButti K."/>
            <person name="Salamov A."/>
            <person name="Andreopoulos B."/>
            <person name="Baker S."/>
            <person name="Barry K."/>
            <person name="Bills G."/>
            <person name="Bluhm B."/>
            <person name="Cannon C."/>
            <person name="Castanera R."/>
            <person name="Culley D."/>
            <person name="Daum C."/>
            <person name="Ezra D."/>
            <person name="Gonzalez J."/>
            <person name="Henrissat B."/>
            <person name="Kuo A."/>
            <person name="Liang C."/>
            <person name="Lipzen A."/>
            <person name="Lutzoni F."/>
            <person name="Magnuson J."/>
            <person name="Mondo S."/>
            <person name="Nolan M."/>
            <person name="Ohm R."/>
            <person name="Pangilinan J."/>
            <person name="Park H.-J."/>
            <person name="Ramirez L."/>
            <person name="Alfaro M."/>
            <person name="Sun H."/>
            <person name="Tritt A."/>
            <person name="Yoshinaga Y."/>
            <person name="Zwiers L.-H."/>
            <person name="Turgeon B."/>
            <person name="Goodwin S."/>
            <person name="Spatafora J."/>
            <person name="Crous P."/>
            <person name="Grigoriev I."/>
        </authorList>
    </citation>
    <scope>NUCLEOTIDE SEQUENCE [LARGE SCALE GENOMIC DNA]</scope>
    <source>
        <strain evidence="3">CBS 304.66</strain>
    </source>
</reference>
<proteinExistence type="predicted"/>
<comment type="caution">
    <text evidence="2">The sequence shown here is derived from an EMBL/GenBank/DDBJ whole genome shotgun (WGS) entry which is preliminary data.</text>
</comment>
<dbReference type="Proteomes" id="UP000800093">
    <property type="component" value="Unassembled WGS sequence"/>
</dbReference>
<name>A0A9P4K2B6_9PLEO</name>
<evidence type="ECO:0000313" key="2">
    <source>
        <dbReference type="EMBL" id="KAF2258850.1"/>
    </source>
</evidence>
<dbReference type="OrthoDB" id="3540210at2759"/>
<evidence type="ECO:0000256" key="1">
    <source>
        <dbReference type="SAM" id="Phobius"/>
    </source>
</evidence>
<sequence>VQMSSDDYVHTGGWINWSHNAAFGNTITISSRSGSFLLAFLTLYVTIAGSRFWLIIAFLVHQEIANREENDGMHIQQQAILRNSGAPMSAAVSLARIAFRWRGVAKRPLLRSLPLIILALSSLGAFRAASILTAEVTKAAGNETLIKSPNCSYWDPSSADPLNQGGFRTKIASDALAAASYSRACYGSDSIASAQCGAFMERRINWNGTTEVPCPFSSRLCFSSPSAVYQMDTGQLDSHLHLGLNAHEEDRVQYRRLTTCAPINATDFLSRGASPSGGTYYNYSLGHIQGFYPDNLSFIYNDRIISEDISYQLTAFSPDVHASWIPEIQSIPPEEADITIAFITANSVHFDVRNTDLIFGATNPSQITQDGSDITVYRPDNPVGVLGCVDQHQICNPSTSQCSGLSQVPDLLQAARGLNLNPKQDAAARYIYNAIFYNNIYWIIGPRGAAALRASESVYQNFQHELSNTQWIIEVQGWFNASLARLQQAMVEIATGPPSHLAGINYTRPGSNPQNSFEEDLCNTQIIRSTGKHQNFSVLGIAIIIAFSTFFIWLSFVIGTATGWVQRWIHKGEDRRLQWLLDDSLQLQRMAYVGAGEGRWHGNPEAIPITNEPTLLKTSLYLPANQGARDVNEQSQTPKDG</sequence>
<keyword evidence="3" id="KW-1185">Reference proteome</keyword>
<organism evidence="2 3">
    <name type="scientific">Lojkania enalia</name>
    <dbReference type="NCBI Taxonomy" id="147567"/>
    <lineage>
        <taxon>Eukaryota</taxon>
        <taxon>Fungi</taxon>
        <taxon>Dikarya</taxon>
        <taxon>Ascomycota</taxon>
        <taxon>Pezizomycotina</taxon>
        <taxon>Dothideomycetes</taxon>
        <taxon>Pleosporomycetidae</taxon>
        <taxon>Pleosporales</taxon>
        <taxon>Pleosporales incertae sedis</taxon>
        <taxon>Lojkania</taxon>
    </lineage>
</organism>
<dbReference type="AlphaFoldDB" id="A0A9P4K2B6"/>
<feature type="non-terminal residue" evidence="2">
    <location>
        <position position="1"/>
    </location>
</feature>
<protein>
    <submittedName>
        <fullName evidence="2">Uncharacterized protein</fullName>
    </submittedName>
</protein>
<keyword evidence="1" id="KW-1133">Transmembrane helix</keyword>
<keyword evidence="1" id="KW-0812">Transmembrane</keyword>
<feature type="transmembrane region" description="Helical" evidence="1">
    <location>
        <begin position="109"/>
        <end position="129"/>
    </location>
</feature>